<dbReference type="Gene3D" id="3.20.20.80">
    <property type="entry name" value="Glycosidases"/>
    <property type="match status" value="1"/>
</dbReference>
<dbReference type="GeneID" id="5076574"/>
<proteinExistence type="predicted"/>
<evidence type="ECO:0000313" key="3">
    <source>
        <dbReference type="Proteomes" id="UP000001305"/>
    </source>
</evidence>
<feature type="domain" description="GTA TIM-barrel-like" evidence="1">
    <location>
        <begin position="318"/>
        <end position="489"/>
    </location>
</feature>
<sequence length="873" mass="95614">MADPGYLSNAELANQVVALVQKYNVFTDDQMDFFTSADDTVVIHNPNGDPITVPSLKSILEAAGPVASGDLSVYDSVEEGVASVIDGAYFFVSIVNGTYLGLFKRSANLGIEIGRYPSSRVDNSVNDLASAMEHADAIMMTPFNEFDLDTVKQMSNSGNGFNTVMDEYVNNLQFDVARANIEHTVADDLGAMPSIKTVMVWTQWFSLCDSTEGLNPGVVQPAINGGIYGKLLNTNQWMSGNVTAPNALKLQGDAGGSQNDMSMIRGMKYMQARGYDIGMVPIVLGWVNQAGLPNSQSLVWRGFFRWDTTAKFQTWINSYKAFLVHYINLFQANGISPTRWLVGSEFDRIITVSTPEQWGIFVEACKELAGQIKAAFPACKVTYAANYSDYGVGGKFRLDALWSHPNIDEVGIEWYFRLSDNPNVGNEGLIQGQMAGEDVDYTYNLSDDNQRKLIGSNGRGKLDETRVPMGANAGIKNVQGFWNGCHYIEKFAGSLAMATPTPGFSADYAPFNLKTMQGTGQVIAPADSPLTSGQHPEPFLRSTYFQTNGSTTWGEFKTPVFTGGNQSSWRMEVDFQGTQAPSGNYARPFRLGGAIEFLVDTGTLKFGIGPDGNQYFADIGPFNTAAHSLVATLDRNSGMLTIVYDGITSQYSIPVAQRSAIPSDTTAYLGGYNTNSNMAAMRFYKLGLTFVRDGITWGGTFWFDESYAGTRTAWVPRMKKLSATELGYASISGTSVEPSQFVYADIGTTPPTLPSFIDDTTRALFNSFFARSWYPAQIYASYGSSFNYDPFEQAAAIRETCRFMAALRRRGAFESICIYNIDARPSKAFTAILQNKFYYSDAPTMIFSHAVNGKLAGGSTFFHELITKQGKIA</sequence>
<dbReference type="InterPro" id="IPR017853">
    <property type="entry name" value="GH"/>
</dbReference>
<evidence type="ECO:0000259" key="1">
    <source>
        <dbReference type="Pfam" id="PF13547"/>
    </source>
</evidence>
<protein>
    <submittedName>
        <fullName evidence="2">Possible host specificity factor</fullName>
    </submittedName>
</protein>
<dbReference type="KEGG" id="vg:5076574"/>
<keyword evidence="3" id="KW-1185">Reference proteome</keyword>
<dbReference type="SUPFAM" id="SSF51445">
    <property type="entry name" value="(Trans)glycosidases"/>
    <property type="match status" value="1"/>
</dbReference>
<evidence type="ECO:0000313" key="2">
    <source>
        <dbReference type="EMBL" id="AAX84865.1"/>
    </source>
</evidence>
<reference evidence="2 3" key="1">
    <citation type="submission" date="2005-03" db="EMBL/GenBank/DDBJ databases">
        <title>Sequencing of bacteriophage Xp15 from Xanthomonas campestris pv. pelargonii and identification of the lysis genes.</title>
        <authorList>
            <person name="Ramadugu C."/>
            <person name="Gabriel D.W."/>
        </authorList>
    </citation>
    <scope>NUCLEOTIDE SEQUENCE [LARGE SCALE GENOMIC DNA]</scope>
</reference>
<dbReference type="EMBL" id="AY986977">
    <property type="protein sequence ID" value="AAX84865.1"/>
    <property type="molecule type" value="Genomic_DNA"/>
</dbReference>
<dbReference type="InterPro" id="IPR025195">
    <property type="entry name" value="GTA_TIM_dom"/>
</dbReference>
<dbReference type="RefSeq" id="YP_239292.1">
    <property type="nucleotide sequence ID" value="NC_007024.1"/>
</dbReference>
<dbReference type="Pfam" id="PF13547">
    <property type="entry name" value="GTA_TIM"/>
    <property type="match status" value="1"/>
</dbReference>
<name>Q52PQ2_9CAUD</name>
<organism evidence="2 3">
    <name type="scientific">Xanthomonas phage Xp15</name>
    <dbReference type="NCBI Taxonomy" id="322855"/>
    <lineage>
        <taxon>Viruses</taxon>
        <taxon>Duplodnaviria</taxon>
        <taxon>Heunggongvirae</taxon>
        <taxon>Uroviricota</taxon>
        <taxon>Caudoviricetes</taxon>
        <taxon>Alachuavirus</taxon>
        <taxon>Alachuavirus Xp15</taxon>
    </lineage>
</organism>
<dbReference type="Proteomes" id="UP000001305">
    <property type="component" value="Segment"/>
</dbReference>
<accession>Q52PQ2</accession>